<protein>
    <recommendedName>
        <fullName evidence="3">RxLR effector protein</fullName>
    </recommendedName>
</protein>
<gene>
    <name evidence="1" type="ORF">PHMEG_00033662</name>
</gene>
<evidence type="ECO:0000313" key="2">
    <source>
        <dbReference type="Proteomes" id="UP000198211"/>
    </source>
</evidence>
<dbReference type="EMBL" id="NBNE01012029">
    <property type="protein sequence ID" value="OWY96148.1"/>
    <property type="molecule type" value="Genomic_DNA"/>
</dbReference>
<keyword evidence="2" id="KW-1185">Reference proteome</keyword>
<dbReference type="Proteomes" id="UP000198211">
    <property type="component" value="Unassembled WGS sequence"/>
</dbReference>
<sequence length="71" mass="8257">MAKLFQSMKNDIPELKNLGENMQKYQFQVWKDGMKTSKNVATLLGEQTSSNYEIYKAFNMFKDAAKVKDKL</sequence>
<comment type="caution">
    <text evidence="1">The sequence shown here is derived from an EMBL/GenBank/DDBJ whole genome shotgun (WGS) entry which is preliminary data.</text>
</comment>
<dbReference type="AlphaFoldDB" id="A0A225UTH2"/>
<evidence type="ECO:0008006" key="3">
    <source>
        <dbReference type="Google" id="ProtNLM"/>
    </source>
</evidence>
<accession>A0A225UTH2</accession>
<organism evidence="1 2">
    <name type="scientific">Phytophthora megakarya</name>
    <dbReference type="NCBI Taxonomy" id="4795"/>
    <lineage>
        <taxon>Eukaryota</taxon>
        <taxon>Sar</taxon>
        <taxon>Stramenopiles</taxon>
        <taxon>Oomycota</taxon>
        <taxon>Peronosporomycetes</taxon>
        <taxon>Peronosporales</taxon>
        <taxon>Peronosporaceae</taxon>
        <taxon>Phytophthora</taxon>
    </lineage>
</organism>
<proteinExistence type="predicted"/>
<name>A0A225UTH2_9STRA</name>
<reference evidence="2" key="1">
    <citation type="submission" date="2017-03" db="EMBL/GenBank/DDBJ databases">
        <title>Phytopthora megakarya and P. palmivora, two closely related causual agents of cacao black pod achieved similar genome size and gene model numbers by different mechanisms.</title>
        <authorList>
            <person name="Ali S."/>
            <person name="Shao J."/>
            <person name="Larry D.J."/>
            <person name="Kronmiller B."/>
            <person name="Shen D."/>
            <person name="Strem M.D."/>
            <person name="Melnick R.L."/>
            <person name="Guiltinan M.J."/>
            <person name="Tyler B.M."/>
            <person name="Meinhardt L.W."/>
            <person name="Bailey B.A."/>
        </authorList>
    </citation>
    <scope>NUCLEOTIDE SEQUENCE [LARGE SCALE GENOMIC DNA]</scope>
    <source>
        <strain evidence="2">zdho120</strain>
    </source>
</reference>
<evidence type="ECO:0000313" key="1">
    <source>
        <dbReference type="EMBL" id="OWY96148.1"/>
    </source>
</evidence>